<gene>
    <name evidence="2" type="ORF">BC938DRAFT_483894</name>
</gene>
<feature type="region of interest" description="Disordered" evidence="1">
    <location>
        <begin position="316"/>
        <end position="338"/>
    </location>
</feature>
<comment type="caution">
    <text evidence="2">The sequence shown here is derived from an EMBL/GenBank/DDBJ whole genome shotgun (WGS) entry which is preliminary data.</text>
</comment>
<evidence type="ECO:0000313" key="2">
    <source>
        <dbReference type="EMBL" id="RUS26954.1"/>
    </source>
</evidence>
<accession>A0A433QB56</accession>
<feature type="compositionally biased region" description="Gly residues" evidence="1">
    <location>
        <begin position="124"/>
        <end position="134"/>
    </location>
</feature>
<proteinExistence type="predicted"/>
<feature type="region of interest" description="Disordered" evidence="1">
    <location>
        <begin position="364"/>
        <end position="383"/>
    </location>
</feature>
<sequence length="383" mass="40577">MSLVADYGSDSESSDTENSQQVRGPVATKPSSFASQLPPPKVDSGDSSPVKTDVARPVSTKTKRDGPVRIFVDLPKPSAAGDDSDSDAEEHKSKKPRLAPGFSGLAALLPAPKNERTMSSSKGSLGGGASKPVGGGFVPYSLTKKKDNMVTDGKGKGVAIAKADETKVEMAGEERKAIDEFEDEGEEEELNSSTVKSFFPLGPSITAAPPIDLPADEPEILPSAHPIQPSEPAAYVPTAADAYSYDPNAAYTYDANNTTCYYDADAYPVESGAAAQQQGGGNAGIDDSVLAKLGGFRRGEPANFEIKDINRAQQIQQDAWAPPPQSATPVPSGSSNIKVSGMQKRKHNLLYLAAQAKDMEQKLMESYANNRKTKRETQGKYGF</sequence>
<dbReference type="PANTHER" id="PTHR13621">
    <property type="entry name" value="PROLINE-RICH PROTEIN PRCC"/>
    <property type="match status" value="1"/>
</dbReference>
<reference evidence="2 3" key="1">
    <citation type="journal article" date="2018" name="New Phytol.">
        <title>Phylogenomics of Endogonaceae and evolution of mycorrhizas within Mucoromycota.</title>
        <authorList>
            <person name="Chang Y."/>
            <person name="Desiro A."/>
            <person name="Na H."/>
            <person name="Sandor L."/>
            <person name="Lipzen A."/>
            <person name="Clum A."/>
            <person name="Barry K."/>
            <person name="Grigoriev I.V."/>
            <person name="Martin F.M."/>
            <person name="Stajich J.E."/>
            <person name="Smith M.E."/>
            <person name="Bonito G."/>
            <person name="Spatafora J.W."/>
        </authorList>
    </citation>
    <scope>NUCLEOTIDE SEQUENCE [LARGE SCALE GENOMIC DNA]</scope>
    <source>
        <strain evidence="2 3">AD002</strain>
    </source>
</reference>
<dbReference type="EMBL" id="RBNJ01009320">
    <property type="protein sequence ID" value="RUS26954.1"/>
    <property type="molecule type" value="Genomic_DNA"/>
</dbReference>
<dbReference type="Pfam" id="PF10253">
    <property type="entry name" value="PRCC"/>
    <property type="match status" value="1"/>
</dbReference>
<evidence type="ECO:0000256" key="1">
    <source>
        <dbReference type="SAM" id="MobiDB-lite"/>
    </source>
</evidence>
<feature type="compositionally biased region" description="Basic and acidic residues" evidence="1">
    <location>
        <begin position="167"/>
        <end position="179"/>
    </location>
</feature>
<dbReference type="Proteomes" id="UP000274822">
    <property type="component" value="Unassembled WGS sequence"/>
</dbReference>
<evidence type="ECO:0000313" key="3">
    <source>
        <dbReference type="Proteomes" id="UP000274822"/>
    </source>
</evidence>
<name>A0A433QB56_9FUNG</name>
<feature type="compositionally biased region" description="Polar residues" evidence="1">
    <location>
        <begin position="327"/>
        <end position="338"/>
    </location>
</feature>
<dbReference type="PANTHER" id="PTHR13621:SF2">
    <property type="entry name" value="PROLINE-RICH PROTEIN PRCC"/>
    <property type="match status" value="1"/>
</dbReference>
<dbReference type="InterPro" id="IPR018800">
    <property type="entry name" value="PRCC"/>
</dbReference>
<dbReference type="AlphaFoldDB" id="A0A433QB56"/>
<feature type="compositionally biased region" description="Acidic residues" evidence="1">
    <location>
        <begin position="180"/>
        <end position="190"/>
    </location>
</feature>
<protein>
    <submittedName>
        <fullName evidence="2">Mitotic checkpoint regulator, MAD2B-interacting-domain-containing protein</fullName>
    </submittedName>
</protein>
<feature type="region of interest" description="Disordered" evidence="1">
    <location>
        <begin position="1"/>
        <end position="134"/>
    </location>
</feature>
<feature type="region of interest" description="Disordered" evidence="1">
    <location>
        <begin position="167"/>
        <end position="229"/>
    </location>
</feature>
<dbReference type="GO" id="GO:0005634">
    <property type="term" value="C:nucleus"/>
    <property type="evidence" value="ECO:0007669"/>
    <property type="project" value="TreeGrafter"/>
</dbReference>
<organism evidence="2 3">
    <name type="scientific">Jimgerdemannia flammicorona</name>
    <dbReference type="NCBI Taxonomy" id="994334"/>
    <lineage>
        <taxon>Eukaryota</taxon>
        <taxon>Fungi</taxon>
        <taxon>Fungi incertae sedis</taxon>
        <taxon>Mucoromycota</taxon>
        <taxon>Mucoromycotina</taxon>
        <taxon>Endogonomycetes</taxon>
        <taxon>Endogonales</taxon>
        <taxon>Endogonaceae</taxon>
        <taxon>Jimgerdemannia</taxon>
    </lineage>
</organism>
<keyword evidence="3" id="KW-1185">Reference proteome</keyword>